<name>A0A2U2MWP7_9GAMM</name>
<gene>
    <name evidence="2" type="ORF">DEM34_17305</name>
</gene>
<keyword evidence="1" id="KW-0812">Transmembrane</keyword>
<dbReference type="EMBL" id="QFFI01000041">
    <property type="protein sequence ID" value="PWG61280.1"/>
    <property type="molecule type" value="Genomic_DNA"/>
</dbReference>
<sequence length="140" mass="14457">MTPRRLAPVLLAGLAGLVFGLGLAVSRMVDPARVLGFLDVAGEWDPTLAFVMAGALAVTLPAFRWLPRRQQPWLGGRFQLPTRQDVDARLVAGAMLFGVGWGIAGLCPGPALAALASGLPEVVGFVVAMAVGNAAAGRLT</sequence>
<keyword evidence="1" id="KW-0472">Membrane</keyword>
<dbReference type="RefSeq" id="WP_109680082.1">
    <property type="nucleotide sequence ID" value="NZ_CP086615.1"/>
</dbReference>
<evidence type="ECO:0000313" key="3">
    <source>
        <dbReference type="Proteomes" id="UP000245474"/>
    </source>
</evidence>
<evidence type="ECO:0000256" key="1">
    <source>
        <dbReference type="SAM" id="Phobius"/>
    </source>
</evidence>
<dbReference type="Pfam" id="PF20398">
    <property type="entry name" value="DUF6691"/>
    <property type="match status" value="1"/>
</dbReference>
<evidence type="ECO:0008006" key="4">
    <source>
        <dbReference type="Google" id="ProtNLM"/>
    </source>
</evidence>
<comment type="caution">
    <text evidence="2">The sequence shown here is derived from an EMBL/GenBank/DDBJ whole genome shotgun (WGS) entry which is preliminary data.</text>
</comment>
<dbReference type="Proteomes" id="UP000245474">
    <property type="component" value="Unassembled WGS sequence"/>
</dbReference>
<evidence type="ECO:0000313" key="2">
    <source>
        <dbReference type="EMBL" id="PWG61280.1"/>
    </source>
</evidence>
<dbReference type="OrthoDB" id="9790409at2"/>
<proteinExistence type="predicted"/>
<keyword evidence="1" id="KW-1133">Transmembrane helix</keyword>
<dbReference type="InterPro" id="IPR046513">
    <property type="entry name" value="DUF6691"/>
</dbReference>
<organism evidence="2 3">
    <name type="scientific">Sediminicurvatus halobius</name>
    <dbReference type="NCBI Taxonomy" id="2182432"/>
    <lineage>
        <taxon>Bacteria</taxon>
        <taxon>Pseudomonadati</taxon>
        <taxon>Pseudomonadota</taxon>
        <taxon>Gammaproteobacteria</taxon>
        <taxon>Chromatiales</taxon>
        <taxon>Ectothiorhodospiraceae</taxon>
        <taxon>Sediminicurvatus</taxon>
    </lineage>
</organism>
<feature type="transmembrane region" description="Helical" evidence="1">
    <location>
        <begin position="112"/>
        <end position="136"/>
    </location>
</feature>
<feature type="transmembrane region" description="Helical" evidence="1">
    <location>
        <begin position="86"/>
        <end position="106"/>
    </location>
</feature>
<feature type="transmembrane region" description="Helical" evidence="1">
    <location>
        <begin position="48"/>
        <end position="66"/>
    </location>
</feature>
<dbReference type="AlphaFoldDB" id="A0A2U2MWP7"/>
<reference evidence="2 3" key="1">
    <citation type="submission" date="2018-05" db="EMBL/GenBank/DDBJ databases">
        <title>Spiribacter halobius sp. nov., a moderately halophilic bacterium isolated from marine solar saltern.</title>
        <authorList>
            <person name="Zheng W.-S."/>
            <person name="Lu D.-C."/>
            <person name="Du Z.-J."/>
        </authorList>
    </citation>
    <scope>NUCLEOTIDE SEQUENCE [LARGE SCALE GENOMIC DNA]</scope>
    <source>
        <strain evidence="2 3">E85</strain>
    </source>
</reference>
<keyword evidence="3" id="KW-1185">Reference proteome</keyword>
<accession>A0A2U2MWP7</accession>
<protein>
    <recommendedName>
        <fullName evidence="4">YeeE/YedE family protein</fullName>
    </recommendedName>
</protein>